<evidence type="ECO:0000313" key="1">
    <source>
        <dbReference type="EMBL" id="CAQ04482.1"/>
    </source>
</evidence>
<dbReference type="InterPro" id="IPR011051">
    <property type="entry name" value="RmlC_Cupin_sf"/>
</dbReference>
<proteinExistence type="predicted"/>
<dbReference type="STRING" id="504474.cu0522"/>
<dbReference type="HOGENOM" id="CLU_165355_0_0_11"/>
<dbReference type="RefSeq" id="WP_012359774.1">
    <property type="nucleotide sequence ID" value="NC_010545.1"/>
</dbReference>
<gene>
    <name evidence="1" type="ordered locus">cu0522</name>
</gene>
<reference evidence="1 2" key="1">
    <citation type="journal article" date="2008" name="J. Biotechnol.">
        <title>The lifestyle of Corynebacterium urealyticum derived from its complete genome sequence established by pyrosequencing.</title>
        <authorList>
            <person name="Tauch A."/>
            <person name="Trost E."/>
            <person name="Tilker A."/>
            <person name="Ludewig U."/>
            <person name="Schneiker S."/>
            <person name="Goesmann A."/>
            <person name="Arnold W."/>
            <person name="Bekel T."/>
            <person name="Brinkrolf K."/>
            <person name="Brune I."/>
            <person name="Goetker S."/>
            <person name="Kalinowski J."/>
            <person name="Kamp P.-B."/>
            <person name="Lobo F.P."/>
            <person name="Viehoever P."/>
            <person name="Weisshaar B."/>
            <person name="Soriano F."/>
            <person name="Droege M."/>
            <person name="Puehler A."/>
        </authorList>
    </citation>
    <scope>NUCLEOTIDE SEQUENCE [LARGE SCALE GENOMIC DNA]</scope>
    <source>
        <strain evidence="2">ATCC 43042 / DSM 7109</strain>
    </source>
</reference>
<name>B1VFE3_CORU7</name>
<dbReference type="InterPro" id="IPR014710">
    <property type="entry name" value="RmlC-like_jellyroll"/>
</dbReference>
<dbReference type="Proteomes" id="UP000001727">
    <property type="component" value="Chromosome"/>
</dbReference>
<dbReference type="GeneID" id="60605323"/>
<dbReference type="KEGG" id="cur:cu0522"/>
<dbReference type="EMBL" id="AM942444">
    <property type="protein sequence ID" value="CAQ04482.1"/>
    <property type="molecule type" value="Genomic_DNA"/>
</dbReference>
<keyword evidence="2" id="KW-1185">Reference proteome</keyword>
<sequence length="129" mass="13674">MSANKDTSTKQPYNSAGEGWTYLTQLDAEHSQEEGEGRAVPEVRIQEKLGHASVVRIAFRKGDVMADHHAPAPIMVLGQTGEVEFDVGGETLLIKPGTAVSVVANVSHELRAVNGPATVTLMLITGPEG</sequence>
<organism evidence="1 2">
    <name type="scientific">Corynebacterium urealyticum (strain ATCC 43042 / DSM 7109)</name>
    <dbReference type="NCBI Taxonomy" id="504474"/>
    <lineage>
        <taxon>Bacteria</taxon>
        <taxon>Bacillati</taxon>
        <taxon>Actinomycetota</taxon>
        <taxon>Actinomycetes</taxon>
        <taxon>Mycobacteriales</taxon>
        <taxon>Corynebacteriaceae</taxon>
        <taxon>Corynebacterium</taxon>
    </lineage>
</organism>
<evidence type="ECO:0008006" key="3">
    <source>
        <dbReference type="Google" id="ProtNLM"/>
    </source>
</evidence>
<dbReference type="AlphaFoldDB" id="B1VFE3"/>
<dbReference type="Gene3D" id="2.60.120.10">
    <property type="entry name" value="Jelly Rolls"/>
    <property type="match status" value="1"/>
</dbReference>
<accession>B1VFE3</accession>
<evidence type="ECO:0000313" key="2">
    <source>
        <dbReference type="Proteomes" id="UP000001727"/>
    </source>
</evidence>
<dbReference type="eggNOG" id="COG1917">
    <property type="taxonomic scope" value="Bacteria"/>
</dbReference>
<protein>
    <recommendedName>
        <fullName evidence="3">Cupin domain-containing protein</fullName>
    </recommendedName>
</protein>
<dbReference type="SUPFAM" id="SSF51182">
    <property type="entry name" value="RmlC-like cupins"/>
    <property type="match status" value="1"/>
</dbReference>